<evidence type="ECO:0000256" key="1">
    <source>
        <dbReference type="ARBA" id="ARBA00023125"/>
    </source>
</evidence>
<dbReference type="Gene3D" id="1.10.357.10">
    <property type="entry name" value="Tetracycline Repressor, domain 2"/>
    <property type="match status" value="1"/>
</dbReference>
<organism evidence="4 5">
    <name type="scientific">Bacillus kandeliae</name>
    <dbReference type="NCBI Taxonomy" id="3129297"/>
    <lineage>
        <taxon>Bacteria</taxon>
        <taxon>Bacillati</taxon>
        <taxon>Bacillota</taxon>
        <taxon>Bacilli</taxon>
        <taxon>Bacillales</taxon>
        <taxon>Bacillaceae</taxon>
        <taxon>Bacillus</taxon>
    </lineage>
</organism>
<dbReference type="Pfam" id="PF00440">
    <property type="entry name" value="TetR_N"/>
    <property type="match status" value="1"/>
</dbReference>
<dbReference type="RefSeq" id="WP_338753705.1">
    <property type="nucleotide sequence ID" value="NZ_CP147404.1"/>
</dbReference>
<gene>
    <name evidence="4" type="ORF">WDJ61_05615</name>
</gene>
<sequence length="193" mass="21868">MATKETPDKIIDAAIDLIRERGYKAATTKSIAEKAGVNEVTIFRHFGSKRGILESAVQKFSFAPLLSKVIQEEMVWDLEEDLYTIASEYQAFIMSIKDFVLIGLREAGMFPEIDEEIAKIPRQLKQQLMNYFDIMEKKGKFTADNKEAIVMSFIAMNFGFFMSRARLGTSVSAITIEEFLNNGIRVFSRGLTP</sequence>
<reference evidence="4 5" key="1">
    <citation type="submission" date="2024-02" db="EMBL/GenBank/DDBJ databases">
        <title>Seven novel Bacillus-like species.</title>
        <authorList>
            <person name="Liu G."/>
        </authorList>
    </citation>
    <scope>NUCLEOTIDE SEQUENCE [LARGE SCALE GENOMIC DNA]</scope>
    <source>
        <strain evidence="4 5">FJAT-52991</strain>
    </source>
</reference>
<feature type="DNA-binding region" description="H-T-H motif" evidence="2">
    <location>
        <begin position="27"/>
        <end position="46"/>
    </location>
</feature>
<dbReference type="InterPro" id="IPR009057">
    <property type="entry name" value="Homeodomain-like_sf"/>
</dbReference>
<name>A0ABZ2N8N2_9BACI</name>
<evidence type="ECO:0000256" key="2">
    <source>
        <dbReference type="PROSITE-ProRule" id="PRU00335"/>
    </source>
</evidence>
<keyword evidence="5" id="KW-1185">Reference proteome</keyword>
<dbReference type="PANTHER" id="PTHR30055:SF226">
    <property type="entry name" value="HTH-TYPE TRANSCRIPTIONAL REGULATOR PKSA"/>
    <property type="match status" value="1"/>
</dbReference>
<dbReference type="InterPro" id="IPR050109">
    <property type="entry name" value="HTH-type_TetR-like_transc_reg"/>
</dbReference>
<evidence type="ECO:0000313" key="5">
    <source>
        <dbReference type="Proteomes" id="UP001387364"/>
    </source>
</evidence>
<feature type="domain" description="HTH tetR-type" evidence="3">
    <location>
        <begin position="4"/>
        <end position="64"/>
    </location>
</feature>
<dbReference type="PRINTS" id="PR00455">
    <property type="entry name" value="HTHTETR"/>
</dbReference>
<protein>
    <submittedName>
        <fullName evidence="4">TetR/AcrR family transcriptional regulator</fullName>
    </submittedName>
</protein>
<dbReference type="SUPFAM" id="SSF46689">
    <property type="entry name" value="Homeodomain-like"/>
    <property type="match status" value="1"/>
</dbReference>
<evidence type="ECO:0000259" key="3">
    <source>
        <dbReference type="PROSITE" id="PS50977"/>
    </source>
</evidence>
<dbReference type="PROSITE" id="PS50977">
    <property type="entry name" value="HTH_TETR_2"/>
    <property type="match status" value="1"/>
</dbReference>
<accession>A0ABZ2N8N2</accession>
<dbReference type="Proteomes" id="UP001387364">
    <property type="component" value="Chromosome"/>
</dbReference>
<dbReference type="InterPro" id="IPR001647">
    <property type="entry name" value="HTH_TetR"/>
</dbReference>
<keyword evidence="1 2" id="KW-0238">DNA-binding</keyword>
<dbReference type="PANTHER" id="PTHR30055">
    <property type="entry name" value="HTH-TYPE TRANSCRIPTIONAL REGULATOR RUTR"/>
    <property type="match status" value="1"/>
</dbReference>
<dbReference type="EMBL" id="CP147404">
    <property type="protein sequence ID" value="WXB94104.1"/>
    <property type="molecule type" value="Genomic_DNA"/>
</dbReference>
<evidence type="ECO:0000313" key="4">
    <source>
        <dbReference type="EMBL" id="WXB94104.1"/>
    </source>
</evidence>
<proteinExistence type="predicted"/>